<gene>
    <name evidence="1" type="ORF">IWH25_13220</name>
</gene>
<reference evidence="1" key="1">
    <citation type="submission" date="2020-11" db="EMBL/GenBank/DDBJ databases">
        <title>Azospira restricta DSM 18626 genome sequence.</title>
        <authorList>
            <person name="Moe W.M."/>
        </authorList>
    </citation>
    <scope>NUCLEOTIDE SEQUENCE</scope>
    <source>
        <strain evidence="1">DSM 18626</strain>
    </source>
</reference>
<sequence length="93" mass="10235">MADNLRAQLSLLASAEPADYVSRRRDLVAGFIAAVPSAESRDKLQRLQQSVDQLRALDACSARSLPEILDLIRQSLQDIVVLSERLKAEMAGE</sequence>
<dbReference type="KEGG" id="ares:IWH25_13220"/>
<proteinExistence type="predicted"/>
<dbReference type="Proteomes" id="UP000663444">
    <property type="component" value="Chromosome"/>
</dbReference>
<keyword evidence="2" id="KW-1185">Reference proteome</keyword>
<dbReference type="AlphaFoldDB" id="A0A974SMZ9"/>
<protein>
    <submittedName>
        <fullName evidence="1">Uncharacterized protein</fullName>
    </submittedName>
</protein>
<name>A0A974SMZ9_9RHOO</name>
<accession>A0A974SMZ9</accession>
<dbReference type="RefSeq" id="WP_203386255.1">
    <property type="nucleotide sequence ID" value="NZ_CP064781.1"/>
</dbReference>
<evidence type="ECO:0000313" key="2">
    <source>
        <dbReference type="Proteomes" id="UP000663444"/>
    </source>
</evidence>
<organism evidence="1 2">
    <name type="scientific">Azospira restricta</name>
    <dbReference type="NCBI Taxonomy" id="404405"/>
    <lineage>
        <taxon>Bacteria</taxon>
        <taxon>Pseudomonadati</taxon>
        <taxon>Pseudomonadota</taxon>
        <taxon>Betaproteobacteria</taxon>
        <taxon>Rhodocyclales</taxon>
        <taxon>Rhodocyclaceae</taxon>
        <taxon>Azospira</taxon>
    </lineage>
</organism>
<evidence type="ECO:0000313" key="1">
    <source>
        <dbReference type="EMBL" id="QRJ62724.1"/>
    </source>
</evidence>
<dbReference type="EMBL" id="CP064781">
    <property type="protein sequence ID" value="QRJ62724.1"/>
    <property type="molecule type" value="Genomic_DNA"/>
</dbReference>